<dbReference type="EMBL" id="AK440683">
    <property type="protein sequence ID" value="BAN64477.1"/>
    <property type="molecule type" value="mRNA"/>
</dbReference>
<dbReference type="AlphaFoldDB" id="S6BKN3"/>
<evidence type="ECO:0000313" key="1">
    <source>
        <dbReference type="EMBL" id="BAN64477.1"/>
    </source>
</evidence>
<protein>
    <submittedName>
        <fullName evidence="1">Uncharacterized protein</fullName>
    </submittedName>
</protein>
<sequence length="85" mass="9692">MKSNWLYHKKLKEDSFLSYALLPTEYNIVNRPSRDVIVESITGCMYFSSKSVRNITGPPTKSSRSSCVIYLHSLDDNSTKSRSVL</sequence>
<organism evidence="1">
    <name type="scientific">Babesia bovis</name>
    <dbReference type="NCBI Taxonomy" id="5865"/>
    <lineage>
        <taxon>Eukaryota</taxon>
        <taxon>Sar</taxon>
        <taxon>Alveolata</taxon>
        <taxon>Apicomplexa</taxon>
        <taxon>Aconoidasida</taxon>
        <taxon>Piroplasmida</taxon>
        <taxon>Babesiidae</taxon>
        <taxon>Babesia</taxon>
    </lineage>
</organism>
<reference evidence="1" key="1">
    <citation type="journal article" date="2014" name="BMC Genomics">
        <title>The Babesia bovis gene and promoter model: an update from full-length EST analysis.</title>
        <authorList>
            <person name="Yamagishi J."/>
            <person name="Wakaguri H."/>
            <person name="Yokoyama N."/>
            <person name="Yamashita R."/>
            <person name="Suzuki Y."/>
            <person name="Xuan X."/>
            <person name="Igarashi I."/>
        </authorList>
    </citation>
    <scope>NUCLEOTIDE SEQUENCE</scope>
    <source>
        <strain evidence="1">Texas</strain>
    </source>
</reference>
<name>S6BKN3_BABBO</name>
<accession>S6BKN3</accession>
<proteinExistence type="evidence at transcript level"/>